<proteinExistence type="predicted"/>
<dbReference type="PANTHER" id="PTHR16198">
    <property type="match status" value="1"/>
</dbReference>
<feature type="compositionally biased region" description="Low complexity" evidence="3">
    <location>
        <begin position="336"/>
        <end position="347"/>
    </location>
</feature>
<dbReference type="GO" id="GO:0005634">
    <property type="term" value="C:nucleus"/>
    <property type="evidence" value="ECO:0007669"/>
    <property type="project" value="UniProtKB-SubCell"/>
</dbReference>
<dbReference type="Pfam" id="PF13891">
    <property type="entry name" value="zf-C3HC3H_KANSL2"/>
    <property type="match status" value="1"/>
</dbReference>
<keyword evidence="6" id="KW-1185">Reference proteome</keyword>
<organism evidence="5 6">
    <name type="scientific">Acanthoscelides obtectus</name>
    <name type="common">Bean weevil</name>
    <name type="synonym">Bruchus obtectus</name>
    <dbReference type="NCBI Taxonomy" id="200917"/>
    <lineage>
        <taxon>Eukaryota</taxon>
        <taxon>Metazoa</taxon>
        <taxon>Ecdysozoa</taxon>
        <taxon>Arthropoda</taxon>
        <taxon>Hexapoda</taxon>
        <taxon>Insecta</taxon>
        <taxon>Pterygota</taxon>
        <taxon>Neoptera</taxon>
        <taxon>Endopterygota</taxon>
        <taxon>Coleoptera</taxon>
        <taxon>Polyphaga</taxon>
        <taxon>Cucujiformia</taxon>
        <taxon>Chrysomeloidea</taxon>
        <taxon>Chrysomelidae</taxon>
        <taxon>Bruchinae</taxon>
        <taxon>Bruchini</taxon>
        <taxon>Acanthoscelides</taxon>
    </lineage>
</organism>
<evidence type="ECO:0000313" key="6">
    <source>
        <dbReference type="Proteomes" id="UP001152888"/>
    </source>
</evidence>
<comment type="caution">
    <text evidence="5">The sequence shown here is derived from an EMBL/GenBank/DDBJ whole genome shotgun (WGS) entry which is preliminary data.</text>
</comment>
<feature type="compositionally biased region" description="Polar residues" evidence="3">
    <location>
        <begin position="1"/>
        <end position="39"/>
    </location>
</feature>
<dbReference type="EMBL" id="CAKOFQ010007176">
    <property type="protein sequence ID" value="CAH1993585.1"/>
    <property type="molecule type" value="Genomic_DNA"/>
</dbReference>
<gene>
    <name evidence="5" type="ORF">ACAOBT_LOCUS21592</name>
</gene>
<dbReference type="PANTHER" id="PTHR16198:SF2">
    <property type="entry name" value="INO80 COMPLEX SUBUNIT D"/>
    <property type="match status" value="1"/>
</dbReference>
<sequence length="512" mass="58359">MFNSGIQGSQRCNGLSQTASSLQQISSNNKQIQPANSNRCKIASRGPHNNDKLRYRRSSKNGLLPNVDYANIKVEPDDLGYKNHVTAHSIIGLGDINGKSKLSTTPTMEKQKIKKEDVATQNDLIQWINFENDIYNHYQHHWFSAGLEKFKIEDRSREERIEITRHEFRRHIQQLVKSNVGQPNKFLQEFFKQYVRHSPSSVSKSKSYTSERHYRHLTATRRCCVQDCARQALPCAAHCSMHIMLNTEQVLFQYCTAKFADNTHCTTPVVNIQNELALCREHVRKRDNYKLYQETKPKKLRKKVKPSAMIRPQKRSKKKKKLVNYANKSNAAPVSSSLVHRLSRSSPESVQNYESSEATEIIETDSPELEDIQIVDQVLALHENGLEHPLETQTQLLEETDINTVLSTIQVDEFTDFFTGTRNGEYGEPSREEAEELEKALAAVDNDVKSLEKLSASHGLLDPMMLDEHVLAETLVHLPEVFHNTGVTGCCGDNMVTQTTSYLMTVQPHSHS</sequence>
<evidence type="ECO:0000256" key="2">
    <source>
        <dbReference type="ARBA" id="ARBA00023242"/>
    </source>
</evidence>
<feature type="region of interest" description="Disordered" evidence="3">
    <location>
        <begin position="302"/>
        <end position="326"/>
    </location>
</feature>
<protein>
    <recommendedName>
        <fullName evidence="4">KANL2-like probable zinc-finger domain-containing protein</fullName>
    </recommendedName>
</protein>
<dbReference type="AlphaFoldDB" id="A0A9P0L9C0"/>
<keyword evidence="2" id="KW-0539">Nucleus</keyword>
<name>A0A9P0L9C0_ACAOB</name>
<feature type="region of interest" description="Disordered" evidence="3">
    <location>
        <begin position="1"/>
        <end position="55"/>
    </location>
</feature>
<evidence type="ECO:0000256" key="3">
    <source>
        <dbReference type="SAM" id="MobiDB-lite"/>
    </source>
</evidence>
<feature type="compositionally biased region" description="Basic residues" evidence="3">
    <location>
        <begin position="312"/>
        <end position="322"/>
    </location>
</feature>
<dbReference type="InterPro" id="IPR025927">
    <property type="entry name" value="Znf_KANL2-like"/>
</dbReference>
<evidence type="ECO:0000256" key="1">
    <source>
        <dbReference type="ARBA" id="ARBA00004123"/>
    </source>
</evidence>
<feature type="region of interest" description="Disordered" evidence="3">
    <location>
        <begin position="336"/>
        <end position="355"/>
    </location>
</feature>
<evidence type="ECO:0000313" key="5">
    <source>
        <dbReference type="EMBL" id="CAH1993585.1"/>
    </source>
</evidence>
<evidence type="ECO:0000259" key="4">
    <source>
        <dbReference type="Pfam" id="PF13891"/>
    </source>
</evidence>
<comment type="subcellular location">
    <subcellularLocation>
        <location evidence="1">Nucleus</location>
    </subcellularLocation>
</comment>
<dbReference type="Proteomes" id="UP001152888">
    <property type="component" value="Unassembled WGS sequence"/>
</dbReference>
<reference evidence="5" key="1">
    <citation type="submission" date="2022-03" db="EMBL/GenBank/DDBJ databases">
        <authorList>
            <person name="Sayadi A."/>
        </authorList>
    </citation>
    <scope>NUCLEOTIDE SEQUENCE</scope>
</reference>
<dbReference type="OrthoDB" id="10038011at2759"/>
<accession>A0A9P0L9C0</accession>
<feature type="domain" description="KANL2-like probable zinc-finger" evidence="4">
    <location>
        <begin position="224"/>
        <end position="282"/>
    </location>
</feature>